<evidence type="ECO:0000313" key="4">
    <source>
        <dbReference type="EMBL" id="MBB6215189.1"/>
    </source>
</evidence>
<dbReference type="PANTHER" id="PTHR48106">
    <property type="entry name" value="QUINONE OXIDOREDUCTASE PIG3-RELATED"/>
    <property type="match status" value="1"/>
</dbReference>
<dbReference type="GO" id="GO:0005829">
    <property type="term" value="C:cytosol"/>
    <property type="evidence" value="ECO:0007669"/>
    <property type="project" value="TreeGrafter"/>
</dbReference>
<dbReference type="PROSITE" id="PS01162">
    <property type="entry name" value="QOR_ZETA_CRYSTAL"/>
    <property type="match status" value="1"/>
</dbReference>
<dbReference type="SUPFAM" id="SSF51735">
    <property type="entry name" value="NAD(P)-binding Rossmann-fold domains"/>
    <property type="match status" value="1"/>
</dbReference>
<dbReference type="Gene3D" id="3.90.180.10">
    <property type="entry name" value="Medium-chain alcohol dehydrogenases, catalytic domain"/>
    <property type="match status" value="1"/>
</dbReference>
<dbReference type="RefSeq" id="WP_184309265.1">
    <property type="nucleotide sequence ID" value="NZ_JACHEN010000006.1"/>
</dbReference>
<gene>
    <name evidence="4" type="ORF">HNQ80_001278</name>
</gene>
<feature type="domain" description="Enoyl reductase (ER)" evidence="3">
    <location>
        <begin position="10"/>
        <end position="323"/>
    </location>
</feature>
<keyword evidence="5" id="KW-1185">Reference proteome</keyword>
<dbReference type="InterPro" id="IPR020843">
    <property type="entry name" value="ER"/>
</dbReference>
<dbReference type="InterPro" id="IPR002364">
    <property type="entry name" value="Quin_OxRdtase/zeta-crystal_CS"/>
</dbReference>
<protein>
    <submittedName>
        <fullName evidence="4">NADPH2:quinone reductase</fullName>
        <ecNumber evidence="4">1.6.5.5</ecNumber>
    </submittedName>
</protein>
<evidence type="ECO:0000256" key="2">
    <source>
        <dbReference type="ARBA" id="ARBA00023002"/>
    </source>
</evidence>
<dbReference type="AlphaFoldDB" id="A0A841KYG5"/>
<dbReference type="InterPro" id="IPR013149">
    <property type="entry name" value="ADH-like_C"/>
</dbReference>
<dbReference type="InterPro" id="IPR011032">
    <property type="entry name" value="GroES-like_sf"/>
</dbReference>
<proteinExistence type="predicted"/>
<dbReference type="CDD" id="cd05276">
    <property type="entry name" value="p53_inducible_oxidoreductase"/>
    <property type="match status" value="1"/>
</dbReference>
<dbReference type="SMART" id="SM00829">
    <property type="entry name" value="PKS_ER"/>
    <property type="match status" value="1"/>
</dbReference>
<dbReference type="NCBIfam" id="TIGR02824">
    <property type="entry name" value="quinone_pig3"/>
    <property type="match status" value="1"/>
</dbReference>
<dbReference type="GO" id="GO:0070402">
    <property type="term" value="F:NADPH binding"/>
    <property type="evidence" value="ECO:0007669"/>
    <property type="project" value="TreeGrafter"/>
</dbReference>
<organism evidence="4 5">
    <name type="scientific">Anaerosolibacter carboniphilus</name>
    <dbReference type="NCBI Taxonomy" id="1417629"/>
    <lineage>
        <taxon>Bacteria</taxon>
        <taxon>Bacillati</taxon>
        <taxon>Bacillota</taxon>
        <taxon>Clostridia</taxon>
        <taxon>Peptostreptococcales</taxon>
        <taxon>Thermotaleaceae</taxon>
        <taxon>Anaerosolibacter</taxon>
    </lineage>
</organism>
<dbReference type="GO" id="GO:0008270">
    <property type="term" value="F:zinc ion binding"/>
    <property type="evidence" value="ECO:0007669"/>
    <property type="project" value="InterPro"/>
</dbReference>
<dbReference type="Pfam" id="PF08240">
    <property type="entry name" value="ADH_N"/>
    <property type="match status" value="1"/>
</dbReference>
<dbReference type="Gene3D" id="3.40.50.720">
    <property type="entry name" value="NAD(P)-binding Rossmann-like Domain"/>
    <property type="match status" value="1"/>
</dbReference>
<evidence type="ECO:0000256" key="1">
    <source>
        <dbReference type="ARBA" id="ARBA00022857"/>
    </source>
</evidence>
<dbReference type="Proteomes" id="UP000579281">
    <property type="component" value="Unassembled WGS sequence"/>
</dbReference>
<dbReference type="InterPro" id="IPR036291">
    <property type="entry name" value="NAD(P)-bd_dom_sf"/>
</dbReference>
<name>A0A841KYG5_9FIRM</name>
<dbReference type="EMBL" id="JACHEN010000006">
    <property type="protein sequence ID" value="MBB6215189.1"/>
    <property type="molecule type" value="Genomic_DNA"/>
</dbReference>
<evidence type="ECO:0000259" key="3">
    <source>
        <dbReference type="SMART" id="SM00829"/>
    </source>
</evidence>
<dbReference type="EC" id="1.6.5.5" evidence="4"/>
<dbReference type="Pfam" id="PF00107">
    <property type="entry name" value="ADH_zinc_N"/>
    <property type="match status" value="1"/>
</dbReference>
<dbReference type="GO" id="GO:0035925">
    <property type="term" value="F:mRNA 3'-UTR AU-rich region binding"/>
    <property type="evidence" value="ECO:0007669"/>
    <property type="project" value="TreeGrafter"/>
</dbReference>
<dbReference type="GO" id="GO:0003960">
    <property type="term" value="F:quinone reductase (NADPH) activity"/>
    <property type="evidence" value="ECO:0007669"/>
    <property type="project" value="UniProtKB-EC"/>
</dbReference>
<dbReference type="InterPro" id="IPR014189">
    <property type="entry name" value="Quinone_OxRdtase_PIG3"/>
</dbReference>
<sequence>MKAIVIEQFGGPEVLTLKETEIPKIEANQVLIRVAAASVNFADIKTRKGEYHAAGKPPVIPGLDVAGVVEETGANVRTVKKGDRVIAFPSNGSYAEYTVADERLTFPIPEDLDFETAGASPLVTFTTYNLLHQVARMRSGESVLIHVAAGGIGTTAIQMARLLGAKQIIGTVGSDEKIQVAKQVGADLVINYRKDSFSKVVNEVTDGKGVDVILDSVGGDNFNESLECLAMYGRIVNFNSSSGAGGTVNTKQLHASCRAVLGFSLGTTLKNRPEMVQETAKQVLPLLEQGKIKLVISGTYPLEDAKKVHELIENRQTVGKILLKP</sequence>
<dbReference type="InterPro" id="IPR013154">
    <property type="entry name" value="ADH-like_N"/>
</dbReference>
<reference evidence="4 5" key="1">
    <citation type="submission" date="2020-08" db="EMBL/GenBank/DDBJ databases">
        <title>Genomic Encyclopedia of Type Strains, Phase IV (KMG-IV): sequencing the most valuable type-strain genomes for metagenomic binning, comparative biology and taxonomic classification.</title>
        <authorList>
            <person name="Goeker M."/>
        </authorList>
    </citation>
    <scope>NUCLEOTIDE SEQUENCE [LARGE SCALE GENOMIC DNA]</scope>
    <source>
        <strain evidence="4 5">DSM 103526</strain>
    </source>
</reference>
<comment type="caution">
    <text evidence="4">The sequence shown here is derived from an EMBL/GenBank/DDBJ whole genome shotgun (WGS) entry which is preliminary data.</text>
</comment>
<dbReference type="PANTHER" id="PTHR48106:SF13">
    <property type="entry name" value="QUINONE OXIDOREDUCTASE-RELATED"/>
    <property type="match status" value="1"/>
</dbReference>
<dbReference type="SUPFAM" id="SSF50129">
    <property type="entry name" value="GroES-like"/>
    <property type="match status" value="1"/>
</dbReference>
<accession>A0A841KYG5</accession>
<keyword evidence="1" id="KW-0521">NADP</keyword>
<keyword evidence="2 4" id="KW-0560">Oxidoreductase</keyword>
<evidence type="ECO:0000313" key="5">
    <source>
        <dbReference type="Proteomes" id="UP000579281"/>
    </source>
</evidence>